<dbReference type="EMBL" id="AVOT02052275">
    <property type="protein sequence ID" value="MBW0547216.1"/>
    <property type="molecule type" value="Genomic_DNA"/>
</dbReference>
<organism evidence="1 2">
    <name type="scientific">Austropuccinia psidii MF-1</name>
    <dbReference type="NCBI Taxonomy" id="1389203"/>
    <lineage>
        <taxon>Eukaryota</taxon>
        <taxon>Fungi</taxon>
        <taxon>Dikarya</taxon>
        <taxon>Basidiomycota</taxon>
        <taxon>Pucciniomycotina</taxon>
        <taxon>Pucciniomycetes</taxon>
        <taxon>Pucciniales</taxon>
        <taxon>Sphaerophragmiaceae</taxon>
        <taxon>Austropuccinia</taxon>
    </lineage>
</organism>
<feature type="non-terminal residue" evidence="1">
    <location>
        <position position="1"/>
    </location>
</feature>
<proteinExistence type="predicted"/>
<dbReference type="CDD" id="cd09272">
    <property type="entry name" value="RNase_HI_RT_Ty1"/>
    <property type="match status" value="1"/>
</dbReference>
<keyword evidence="2" id="KW-1185">Reference proteome</keyword>
<dbReference type="OrthoDB" id="4927525at2759"/>
<protein>
    <submittedName>
        <fullName evidence="1">Uncharacterized protein</fullName>
    </submittedName>
</protein>
<comment type="caution">
    <text evidence="1">The sequence shown here is derived from an EMBL/GenBank/DDBJ whole genome shotgun (WGS) entry which is preliminary data.</text>
</comment>
<dbReference type="Proteomes" id="UP000765509">
    <property type="component" value="Unassembled WGS sequence"/>
</dbReference>
<dbReference type="PANTHER" id="PTHR11439">
    <property type="entry name" value="GAG-POL-RELATED RETROTRANSPOSON"/>
    <property type="match status" value="1"/>
</dbReference>
<name>A0A9Q3INR1_9BASI</name>
<dbReference type="PANTHER" id="PTHR11439:SF483">
    <property type="entry name" value="PEPTIDE SYNTHASE GLIP-LIKE, PUTATIVE (AFU_ORTHOLOGUE AFUA_3G12920)-RELATED"/>
    <property type="match status" value="1"/>
</dbReference>
<accession>A0A9Q3INR1</accession>
<evidence type="ECO:0000313" key="2">
    <source>
        <dbReference type="Proteomes" id="UP000765509"/>
    </source>
</evidence>
<sequence length="211" mass="23466">GTRLTAGYQMVQQVGLDSVPPVDMTPFQSVIGSLAYLVSGSRPDLAFMVNYLARHSMGPTPAHWELLDHVVGYLRKNCNQGIRLFPGNISLNLWSDAGWGGDLKQAEYIALSDSTQCLVQVINQLGQLVGDFNKAIFCNNQAAVQVLIDNKLRKRMRYLDQAFFFVNDTVRKHSIKITWVRTDNMLADALTKRLLGPTLLRALPFLGVSGQ</sequence>
<reference evidence="1" key="1">
    <citation type="submission" date="2021-03" db="EMBL/GenBank/DDBJ databases">
        <title>Draft genome sequence of rust myrtle Austropuccinia psidii MF-1, a brazilian biotype.</title>
        <authorList>
            <person name="Quecine M.C."/>
            <person name="Pachon D.M.R."/>
            <person name="Bonatelli M.L."/>
            <person name="Correr F.H."/>
            <person name="Franceschini L.M."/>
            <person name="Leite T.F."/>
            <person name="Margarido G.R.A."/>
            <person name="Almeida C.A."/>
            <person name="Ferrarezi J.A."/>
            <person name="Labate C.A."/>
        </authorList>
    </citation>
    <scope>NUCLEOTIDE SEQUENCE</scope>
    <source>
        <strain evidence="1">MF-1</strain>
    </source>
</reference>
<dbReference type="AlphaFoldDB" id="A0A9Q3INR1"/>
<gene>
    <name evidence="1" type="ORF">O181_086931</name>
</gene>
<evidence type="ECO:0000313" key="1">
    <source>
        <dbReference type="EMBL" id="MBW0547216.1"/>
    </source>
</evidence>